<accession>A0A060TD16</accession>
<reference evidence="2" key="1">
    <citation type="submission" date="2014-02" db="EMBL/GenBank/DDBJ databases">
        <authorList>
            <person name="Genoscope - CEA"/>
        </authorList>
    </citation>
    <scope>NUCLEOTIDE SEQUENCE</scope>
    <source>
        <strain evidence="2">LS3</strain>
    </source>
</reference>
<reference evidence="2" key="2">
    <citation type="submission" date="2014-06" db="EMBL/GenBank/DDBJ databases">
        <title>The complete genome of Blastobotrys (Arxula) adeninivorans LS3 - a yeast of biotechnological interest.</title>
        <authorList>
            <person name="Kunze G."/>
            <person name="Gaillardin C."/>
            <person name="Czernicka M."/>
            <person name="Durrens P."/>
            <person name="Martin T."/>
            <person name="Boer E."/>
            <person name="Gabaldon T."/>
            <person name="Cruz J."/>
            <person name="Talla E."/>
            <person name="Marck C."/>
            <person name="Goffeau A."/>
            <person name="Barbe V."/>
            <person name="Baret P."/>
            <person name="Baronian K."/>
            <person name="Beier S."/>
            <person name="Bleykasten C."/>
            <person name="Bode R."/>
            <person name="Casaregola S."/>
            <person name="Despons L."/>
            <person name="Fairhead C."/>
            <person name="Giersberg M."/>
            <person name="Gierski P."/>
            <person name="Hahnel U."/>
            <person name="Hartmann A."/>
            <person name="Jankowska D."/>
            <person name="Jubin C."/>
            <person name="Jung P."/>
            <person name="Lafontaine I."/>
            <person name="Leh-Louis V."/>
            <person name="Lemaire M."/>
            <person name="Marcet-Houben M."/>
            <person name="Mascher M."/>
            <person name="Morel G."/>
            <person name="Richard G.-F."/>
            <person name="Riechen J."/>
            <person name="Sacerdot C."/>
            <person name="Sarkar A."/>
            <person name="Savel G."/>
            <person name="Schacherer J."/>
            <person name="Sherman D."/>
            <person name="Straub M.-L."/>
            <person name="Stein N."/>
            <person name="Thierry A."/>
            <person name="Trautwein-Schult A."/>
            <person name="Westhof E."/>
            <person name="Worch S."/>
            <person name="Dujon B."/>
            <person name="Souciet J.-L."/>
            <person name="Wincker P."/>
            <person name="Scholz U."/>
            <person name="Neuveglise N."/>
        </authorList>
    </citation>
    <scope>NUCLEOTIDE SEQUENCE</scope>
    <source>
        <strain evidence="2">LS3</strain>
    </source>
</reference>
<protein>
    <submittedName>
        <fullName evidence="2">ARAD1B20482p</fullName>
    </submittedName>
</protein>
<evidence type="ECO:0000313" key="2">
    <source>
        <dbReference type="EMBL" id="CDP36767.1"/>
    </source>
</evidence>
<name>A0A060TD16_BLAAD</name>
<proteinExistence type="predicted"/>
<dbReference type="AlphaFoldDB" id="A0A060TD16"/>
<dbReference type="EMBL" id="HG937692">
    <property type="protein sequence ID" value="CDP36767.1"/>
    <property type="molecule type" value="Genomic_DNA"/>
</dbReference>
<evidence type="ECO:0000256" key="1">
    <source>
        <dbReference type="SAM" id="MobiDB-lite"/>
    </source>
</evidence>
<gene>
    <name evidence="2" type="ORF">GNLVRS02_ARAD1B20482g</name>
</gene>
<feature type="region of interest" description="Disordered" evidence="1">
    <location>
        <begin position="103"/>
        <end position="132"/>
    </location>
</feature>
<sequence length="174" mass="19164">MEEQLRTSVNNVLVAAGHLLMYLNADTAQKVIPNPRGVLQGAVDAQVRNCHRILDEINMEVQSAQAAIRMKQKTAVKQEQPKPTGNDDDELIELGQNVINVEAIDNDDSKTQQNGQDTNTNNDDNEAKGFDMQMDGFDDDLNALLDTVGEDKIDSNADMGGLFGDDFDFIIPDQ</sequence>
<organism evidence="2">
    <name type="scientific">Blastobotrys adeninivorans</name>
    <name type="common">Yeast</name>
    <name type="synonym">Arxula adeninivorans</name>
    <dbReference type="NCBI Taxonomy" id="409370"/>
    <lineage>
        <taxon>Eukaryota</taxon>
        <taxon>Fungi</taxon>
        <taxon>Dikarya</taxon>
        <taxon>Ascomycota</taxon>
        <taxon>Saccharomycotina</taxon>
        <taxon>Dipodascomycetes</taxon>
        <taxon>Dipodascales</taxon>
        <taxon>Trichomonascaceae</taxon>
        <taxon>Blastobotrys</taxon>
    </lineage>
</organism>
<feature type="compositionally biased region" description="Low complexity" evidence="1">
    <location>
        <begin position="111"/>
        <end position="122"/>
    </location>
</feature>